<gene>
    <name evidence="2" type="primary">casB</name>
    <name evidence="2" type="synonym">cse2</name>
    <name evidence="2" type="ORF">ACFQ5X_38275</name>
</gene>
<dbReference type="EMBL" id="JBHTMM010000085">
    <property type="protein sequence ID" value="MFD1311639.1"/>
    <property type="molecule type" value="Genomic_DNA"/>
</dbReference>
<dbReference type="Proteomes" id="UP001597058">
    <property type="component" value="Unassembled WGS sequence"/>
</dbReference>
<evidence type="ECO:0000313" key="3">
    <source>
        <dbReference type="Proteomes" id="UP001597058"/>
    </source>
</evidence>
<dbReference type="Gene3D" id="1.10.520.40">
    <property type="entry name" value="CRISPR-associated protein Cse2"/>
    <property type="match status" value="1"/>
</dbReference>
<sequence>MTTVPVPVPLPVRSRVADLAAVQIASWQQGYLADRSAAVAALARLRRGAGRTAAEMPDLWSLVDTGPLHERDGERRALSEVELTRAEDALYTACTLWALHQQSRGARMHRTHTREQPGGLGAAVRRLMPPNDIDEPVRGRLVRAATASTPLVLAQRLRDIVVLLRRADIPLDYGLLAGQLYAWQWPGGPEAVRRDWGRSFHSRPAARHAGENTPPATAITDTASDTDLKDAS</sequence>
<dbReference type="Pfam" id="PF09485">
    <property type="entry name" value="CRISPR_Cse2"/>
    <property type="match status" value="1"/>
</dbReference>
<evidence type="ECO:0000256" key="1">
    <source>
        <dbReference type="SAM" id="MobiDB-lite"/>
    </source>
</evidence>
<dbReference type="RefSeq" id="WP_381236841.1">
    <property type="nucleotide sequence ID" value="NZ_JBHSKH010000038.1"/>
</dbReference>
<evidence type="ECO:0000313" key="2">
    <source>
        <dbReference type="EMBL" id="MFD1311639.1"/>
    </source>
</evidence>
<protein>
    <submittedName>
        <fullName evidence="2">Type I-E CRISPR-associated protein Cse2/CasB</fullName>
    </submittedName>
</protein>
<keyword evidence="3" id="KW-1185">Reference proteome</keyword>
<accession>A0ABW3XPV8</accession>
<dbReference type="NCBIfam" id="TIGR02548">
    <property type="entry name" value="casB_cse2"/>
    <property type="match status" value="1"/>
</dbReference>
<reference evidence="3" key="1">
    <citation type="journal article" date="2019" name="Int. J. Syst. Evol. Microbiol.">
        <title>The Global Catalogue of Microorganisms (GCM) 10K type strain sequencing project: providing services to taxonomists for standard genome sequencing and annotation.</title>
        <authorList>
            <consortium name="The Broad Institute Genomics Platform"/>
            <consortium name="The Broad Institute Genome Sequencing Center for Infectious Disease"/>
            <person name="Wu L."/>
            <person name="Ma J."/>
        </authorList>
    </citation>
    <scope>NUCLEOTIDE SEQUENCE [LARGE SCALE GENOMIC DNA]</scope>
    <source>
        <strain evidence="3">CGMCC 4.7020</strain>
    </source>
</reference>
<proteinExistence type="predicted"/>
<dbReference type="InterPro" id="IPR013382">
    <property type="entry name" value="CRISPR-assoc_prot_Cse2"/>
</dbReference>
<comment type="caution">
    <text evidence="2">The sequence shown here is derived from an EMBL/GenBank/DDBJ whole genome shotgun (WGS) entry which is preliminary data.</text>
</comment>
<feature type="compositionally biased region" description="Low complexity" evidence="1">
    <location>
        <begin position="213"/>
        <end position="225"/>
    </location>
</feature>
<organism evidence="2 3">
    <name type="scientific">Streptomyces kaempferi</name>
    <dbReference type="NCBI Taxonomy" id="333725"/>
    <lineage>
        <taxon>Bacteria</taxon>
        <taxon>Bacillati</taxon>
        <taxon>Actinomycetota</taxon>
        <taxon>Actinomycetes</taxon>
        <taxon>Kitasatosporales</taxon>
        <taxon>Streptomycetaceae</taxon>
        <taxon>Streptomyces</taxon>
    </lineage>
</organism>
<feature type="region of interest" description="Disordered" evidence="1">
    <location>
        <begin position="204"/>
        <end position="232"/>
    </location>
</feature>
<name>A0ABW3XPV8_9ACTN</name>
<dbReference type="InterPro" id="IPR038287">
    <property type="entry name" value="Cse2_sf"/>
</dbReference>
<dbReference type="CDD" id="cd09731">
    <property type="entry name" value="Cse2_I-E"/>
    <property type="match status" value="1"/>
</dbReference>